<evidence type="ECO:0000313" key="3">
    <source>
        <dbReference type="EMBL" id="KAK0483111.1"/>
    </source>
</evidence>
<dbReference type="AlphaFoldDB" id="A0AA39PG43"/>
<dbReference type="Proteomes" id="UP001175228">
    <property type="component" value="Unassembled WGS sequence"/>
</dbReference>
<keyword evidence="4" id="KW-1185">Reference proteome</keyword>
<comment type="caution">
    <text evidence="3">The sequence shown here is derived from an EMBL/GenBank/DDBJ whole genome shotgun (WGS) entry which is preliminary data.</text>
</comment>
<protein>
    <recommendedName>
        <fullName evidence="5">Chromatin elongation factor SPT5</fullName>
    </recommendedName>
</protein>
<keyword evidence="2" id="KW-0732">Signal</keyword>
<evidence type="ECO:0000256" key="2">
    <source>
        <dbReference type="SAM" id="SignalP"/>
    </source>
</evidence>
<feature type="signal peptide" evidence="2">
    <location>
        <begin position="1"/>
        <end position="22"/>
    </location>
</feature>
<organism evidence="3 4">
    <name type="scientific">Armillaria luteobubalina</name>
    <dbReference type="NCBI Taxonomy" id="153913"/>
    <lineage>
        <taxon>Eukaryota</taxon>
        <taxon>Fungi</taxon>
        <taxon>Dikarya</taxon>
        <taxon>Basidiomycota</taxon>
        <taxon>Agaricomycotina</taxon>
        <taxon>Agaricomycetes</taxon>
        <taxon>Agaricomycetidae</taxon>
        <taxon>Agaricales</taxon>
        <taxon>Marasmiineae</taxon>
        <taxon>Physalacriaceae</taxon>
        <taxon>Armillaria</taxon>
    </lineage>
</organism>
<gene>
    <name evidence="3" type="ORF">EDD18DRAFT_1112249</name>
</gene>
<feature type="chain" id="PRO_5041210424" description="Chromatin elongation factor SPT5" evidence="2">
    <location>
        <begin position="23"/>
        <end position="747"/>
    </location>
</feature>
<feature type="compositionally biased region" description="Acidic residues" evidence="1">
    <location>
        <begin position="23"/>
        <end position="49"/>
    </location>
</feature>
<accession>A0AA39PG43</accession>
<name>A0AA39PG43_9AGAR</name>
<feature type="region of interest" description="Disordered" evidence="1">
    <location>
        <begin position="552"/>
        <end position="573"/>
    </location>
</feature>
<dbReference type="EMBL" id="JAUEPU010000060">
    <property type="protein sequence ID" value="KAK0483111.1"/>
    <property type="molecule type" value="Genomic_DNA"/>
</dbReference>
<sequence length="747" mass="84444">MVVYFFLSIASAFLDLEAGVSGDDEVDSPYDDDDSDDGENFIADEDDSDGTTHSTASEVLDRVPASTVAGESEAWTSFLERARSRANGPLETDVRSDIGLFDTPASELLVLKCFCGWEESVVLHIGRCAWPELGIKAAFIMPLVGEKVWLEADVSPKLKDWLFDIPGVAHRNQQVLLHAISPADSRRALASIVRNPFMPGCWVKVRHGRSRGDVGIVSKMYPWGCKVLFVPTLHLPHDTDRRRQASGSRLEPKLFNLTAIEQAGHRVVKEGQSSYCFWGSKYDHDLLARQIYYSQLEIANEITEKLADLFAQSGHPLAHRNIRSLPRVSEWSFQASEVITDISRRISGTIHGVSEHGLEVKFTDGLFPVRWADCKKEFEIGTYVEITGEEHATRWSGWVHAIDDGLLHLISRSGPENERIEIRGVHPNSVSAIAPPNITSIYMDSNSQHLDSIPIVPWKGVMVQVVKRGHRWRGKTGYVVDVNIVKDRHGKKESLLLLVQLSHYDPNAPFVSLWFRYLEIVDEESWLPLNEARPIVKDADFFRNLVPDTNVLGKRGRRPPPPEPAARSRSVTPLPDAIERPLSPAWDPSSPDPPPLYWCLDHRLLNTRFRVRYSNLNITALVKYDTSHHNIVCIRNDTPLETILDPARVLAIHPKIRHYDMFLVISGEHCGKWVRSVQFHKRSPTDSSDLDWTVVVVIPRAPFMHDDVTDERLVLHSSTMTIADETKISRQLNLDLRKRLREAPQSH</sequence>
<evidence type="ECO:0008006" key="5">
    <source>
        <dbReference type="Google" id="ProtNLM"/>
    </source>
</evidence>
<evidence type="ECO:0000313" key="4">
    <source>
        <dbReference type="Proteomes" id="UP001175228"/>
    </source>
</evidence>
<feature type="region of interest" description="Disordered" evidence="1">
    <location>
        <begin position="23"/>
        <end position="54"/>
    </location>
</feature>
<reference evidence="3" key="1">
    <citation type="submission" date="2023-06" db="EMBL/GenBank/DDBJ databases">
        <authorList>
            <consortium name="Lawrence Berkeley National Laboratory"/>
            <person name="Ahrendt S."/>
            <person name="Sahu N."/>
            <person name="Indic B."/>
            <person name="Wong-Bajracharya J."/>
            <person name="Merenyi Z."/>
            <person name="Ke H.-M."/>
            <person name="Monk M."/>
            <person name="Kocsube S."/>
            <person name="Drula E."/>
            <person name="Lipzen A."/>
            <person name="Balint B."/>
            <person name="Henrissat B."/>
            <person name="Andreopoulos B."/>
            <person name="Martin F.M."/>
            <person name="Harder C.B."/>
            <person name="Rigling D."/>
            <person name="Ford K.L."/>
            <person name="Foster G.D."/>
            <person name="Pangilinan J."/>
            <person name="Papanicolaou A."/>
            <person name="Barry K."/>
            <person name="LaButti K."/>
            <person name="Viragh M."/>
            <person name="Koriabine M."/>
            <person name="Yan M."/>
            <person name="Riley R."/>
            <person name="Champramary S."/>
            <person name="Plett K.L."/>
            <person name="Tsai I.J."/>
            <person name="Slot J."/>
            <person name="Sipos G."/>
            <person name="Plett J."/>
            <person name="Nagy L.G."/>
            <person name="Grigoriev I.V."/>
        </authorList>
    </citation>
    <scope>NUCLEOTIDE SEQUENCE</scope>
    <source>
        <strain evidence="3">HWK02</strain>
    </source>
</reference>
<proteinExistence type="predicted"/>
<evidence type="ECO:0000256" key="1">
    <source>
        <dbReference type="SAM" id="MobiDB-lite"/>
    </source>
</evidence>